<evidence type="ECO:0000313" key="2">
    <source>
        <dbReference type="Proteomes" id="UP000829999"/>
    </source>
</evidence>
<feature type="compositionally biased region" description="Low complexity" evidence="1">
    <location>
        <begin position="374"/>
        <end position="400"/>
    </location>
</feature>
<dbReference type="RefSeq" id="XP_035454506.2">
    <property type="nucleotide sequence ID" value="XM_035598613.2"/>
</dbReference>
<reference evidence="3" key="1">
    <citation type="submission" date="2025-08" db="UniProtKB">
        <authorList>
            <consortium name="RefSeq"/>
        </authorList>
    </citation>
    <scope>IDENTIFICATION</scope>
    <source>
        <tissue evidence="3">Whole larval tissue</tissue>
    </source>
</reference>
<dbReference type="GeneID" id="118279082"/>
<dbReference type="OrthoDB" id="7491732at2759"/>
<name>A0A9R0ES27_SPOFR</name>
<evidence type="ECO:0000313" key="3">
    <source>
        <dbReference type="RefSeq" id="XP_035454506.2"/>
    </source>
</evidence>
<dbReference type="InterPro" id="IPR009003">
    <property type="entry name" value="Peptidase_S1_PA"/>
</dbReference>
<dbReference type="InterPro" id="IPR043504">
    <property type="entry name" value="Peptidase_S1_PA_chymotrypsin"/>
</dbReference>
<dbReference type="SUPFAM" id="SSF50494">
    <property type="entry name" value="Trypsin-like serine proteases"/>
    <property type="match status" value="1"/>
</dbReference>
<organism evidence="2 3">
    <name type="scientific">Spodoptera frugiperda</name>
    <name type="common">Fall armyworm</name>
    <dbReference type="NCBI Taxonomy" id="7108"/>
    <lineage>
        <taxon>Eukaryota</taxon>
        <taxon>Metazoa</taxon>
        <taxon>Ecdysozoa</taxon>
        <taxon>Arthropoda</taxon>
        <taxon>Hexapoda</taxon>
        <taxon>Insecta</taxon>
        <taxon>Pterygota</taxon>
        <taxon>Neoptera</taxon>
        <taxon>Endopterygota</taxon>
        <taxon>Lepidoptera</taxon>
        <taxon>Glossata</taxon>
        <taxon>Ditrysia</taxon>
        <taxon>Noctuoidea</taxon>
        <taxon>Noctuidae</taxon>
        <taxon>Amphipyrinae</taxon>
        <taxon>Spodoptera</taxon>
    </lineage>
</organism>
<proteinExistence type="predicted"/>
<accession>A0A9R0ES27</accession>
<dbReference type="Gene3D" id="2.40.10.10">
    <property type="entry name" value="Trypsin-like serine proteases"/>
    <property type="match status" value="1"/>
</dbReference>
<keyword evidence="2" id="KW-1185">Reference proteome</keyword>
<evidence type="ECO:0000256" key="1">
    <source>
        <dbReference type="SAM" id="MobiDB-lite"/>
    </source>
</evidence>
<protein>
    <submittedName>
        <fullName evidence="3">Uncharacterized protein LOC118279082</fullName>
    </submittedName>
</protein>
<dbReference type="AlphaFoldDB" id="A0A9R0ES27"/>
<gene>
    <name evidence="3" type="primary">LOC118279082</name>
</gene>
<sequence length="400" mass="46276">FIPRSRARVVIGNNCSGPSFGIRDYNYHPSYSTEPFSSLVMIQLNIEGVISFARWRPICRPPTHFKDQPFYAMVLSNSCSKSRVRIHKMKYVSPEHCKSFYRRTGADVDGDWPSYTACARSTSGGDCVWRSGAILVVKIKDRWRLLGFGIYGPGCESPARFLDYGKYHQWVAHNIDRMGKPAITTLADNHVVLRRSLAQIQRFGKCDEEEKAYLAYSDYDHITSDKGFFNYNISIYGETNYPCIEFEANHNPTVGTKPRMRLRQWCLMNMRRPPHEVFKDPIKDKVCFSPRYKYGEAHFNVEVDYTEELHFHVNVYRKTYQRFIKPKFMIAVMNMESSFPEIPSPVDTYDKYQTLLGDPKHPWFLRNDEVARRTATTTTTSTTTPTAPTTTPSMETTTVE</sequence>
<dbReference type="Proteomes" id="UP000829999">
    <property type="component" value="Chromosome 14"/>
</dbReference>
<feature type="region of interest" description="Disordered" evidence="1">
    <location>
        <begin position="372"/>
        <end position="400"/>
    </location>
</feature>
<feature type="non-terminal residue" evidence="3">
    <location>
        <position position="1"/>
    </location>
</feature>